<protein>
    <recommendedName>
        <fullName evidence="2">Histidinol dehydrogenase</fullName>
    </recommendedName>
</protein>
<comment type="caution">
    <text evidence="7">The sequence shown here is derived from an EMBL/GenBank/DDBJ whole genome shotgun (WGS) entry which is preliminary data.</text>
</comment>
<keyword evidence="5 7" id="KW-0560">Oxidoreductase</keyword>
<dbReference type="GO" id="GO:0005737">
    <property type="term" value="C:cytoplasm"/>
    <property type="evidence" value="ECO:0007669"/>
    <property type="project" value="TreeGrafter"/>
</dbReference>
<accession>A0A7L4PA12</accession>
<dbReference type="OMA" id="YIAGPNH"/>
<evidence type="ECO:0000256" key="4">
    <source>
        <dbReference type="ARBA" id="ARBA00022833"/>
    </source>
</evidence>
<dbReference type="PRINTS" id="PR00083">
    <property type="entry name" value="HOLDHDRGNASE"/>
</dbReference>
<comment type="similarity">
    <text evidence="6">Belongs to the histidinol dehydrogenase family.</text>
</comment>
<evidence type="ECO:0000256" key="1">
    <source>
        <dbReference type="ARBA" id="ARBA00001947"/>
    </source>
</evidence>
<gene>
    <name evidence="7" type="primary">hisD</name>
    <name evidence="7" type="ORF">HC235_07435</name>
</gene>
<evidence type="ECO:0000313" key="7">
    <source>
        <dbReference type="EMBL" id="NYR15768.1"/>
    </source>
</evidence>
<comment type="cofactor">
    <cofactor evidence="1">
        <name>Zn(2+)</name>
        <dbReference type="ChEBI" id="CHEBI:29105"/>
    </cofactor>
</comment>
<dbReference type="Gene3D" id="3.40.50.1980">
    <property type="entry name" value="Nitrogenase molybdenum iron protein domain"/>
    <property type="match status" value="2"/>
</dbReference>
<dbReference type="GO" id="GO:0000105">
    <property type="term" value="P:L-histidine biosynthetic process"/>
    <property type="evidence" value="ECO:0007669"/>
    <property type="project" value="TreeGrafter"/>
</dbReference>
<dbReference type="GO" id="GO:0004399">
    <property type="term" value="F:histidinol dehydrogenase activity"/>
    <property type="evidence" value="ECO:0007669"/>
    <property type="project" value="TreeGrafter"/>
</dbReference>
<dbReference type="Proteomes" id="UP000554766">
    <property type="component" value="Unassembled WGS sequence"/>
</dbReference>
<dbReference type="InterPro" id="IPR001692">
    <property type="entry name" value="Histidinol_DH_CS"/>
</dbReference>
<evidence type="ECO:0000256" key="3">
    <source>
        <dbReference type="ARBA" id="ARBA00022723"/>
    </source>
</evidence>
<evidence type="ECO:0000256" key="6">
    <source>
        <dbReference type="RuleBase" id="RU004175"/>
    </source>
</evidence>
<dbReference type="Gene3D" id="1.20.5.1300">
    <property type="match status" value="1"/>
</dbReference>
<dbReference type="GO" id="GO:0046872">
    <property type="term" value="F:metal ion binding"/>
    <property type="evidence" value="ECO:0007669"/>
    <property type="project" value="UniProtKB-KW"/>
</dbReference>
<name>A0A7L4PA12_9CREN</name>
<organism evidence="7 8">
    <name type="scientific">Pyrobaculum arsenaticum</name>
    <dbReference type="NCBI Taxonomy" id="121277"/>
    <lineage>
        <taxon>Archaea</taxon>
        <taxon>Thermoproteota</taxon>
        <taxon>Thermoprotei</taxon>
        <taxon>Thermoproteales</taxon>
        <taxon>Thermoproteaceae</taxon>
        <taxon>Pyrobaculum</taxon>
    </lineage>
</organism>
<dbReference type="GO" id="GO:0051287">
    <property type="term" value="F:NAD binding"/>
    <property type="evidence" value="ECO:0007669"/>
    <property type="project" value="InterPro"/>
</dbReference>
<dbReference type="AlphaFoldDB" id="A0A7L4PA12"/>
<dbReference type="Pfam" id="PF00815">
    <property type="entry name" value="Histidinol_dh"/>
    <property type="match status" value="1"/>
</dbReference>
<dbReference type="RefSeq" id="WP_011899690.1">
    <property type="nucleotide sequence ID" value="NZ_JAAVJF010000003.1"/>
</dbReference>
<evidence type="ECO:0000313" key="8">
    <source>
        <dbReference type="Proteomes" id="UP000554766"/>
    </source>
</evidence>
<dbReference type="EMBL" id="JAAVJF010000003">
    <property type="protein sequence ID" value="NYR15768.1"/>
    <property type="molecule type" value="Genomic_DNA"/>
</dbReference>
<dbReference type="InterPro" id="IPR016161">
    <property type="entry name" value="Ald_DH/histidinol_DH"/>
</dbReference>
<keyword evidence="8" id="KW-1185">Reference proteome</keyword>
<dbReference type="InterPro" id="IPR012131">
    <property type="entry name" value="Hstdl_DH"/>
</dbReference>
<proteinExistence type="inferred from homology"/>
<evidence type="ECO:0000256" key="5">
    <source>
        <dbReference type="ARBA" id="ARBA00023002"/>
    </source>
</evidence>
<reference evidence="7 8" key="1">
    <citation type="journal article" date="2020" name="Nat. Commun.">
        <title>The structures of two archaeal type IV pili illuminate evolutionary relationships.</title>
        <authorList>
            <person name="Wang F."/>
            <person name="Baquero D.P."/>
            <person name="Su Z."/>
            <person name="Beltran L.C."/>
            <person name="Prangishvili D."/>
            <person name="Krupovic M."/>
            <person name="Egelman E.H."/>
        </authorList>
    </citation>
    <scope>NUCLEOTIDE SEQUENCE [LARGE SCALE GENOMIC DNA]</scope>
    <source>
        <strain evidence="7 8">2GA</strain>
    </source>
</reference>
<evidence type="ECO:0000256" key="2">
    <source>
        <dbReference type="ARBA" id="ARBA00016531"/>
    </source>
</evidence>
<dbReference type="NCBIfam" id="TIGR00069">
    <property type="entry name" value="hisD"/>
    <property type="match status" value="1"/>
</dbReference>
<keyword evidence="3" id="KW-0479">Metal-binding</keyword>
<dbReference type="SUPFAM" id="SSF53720">
    <property type="entry name" value="ALDH-like"/>
    <property type="match status" value="1"/>
</dbReference>
<dbReference type="PROSITE" id="PS00611">
    <property type="entry name" value="HISOL_DEHYDROGENASE"/>
    <property type="match status" value="1"/>
</dbReference>
<dbReference type="GeneID" id="5055739"/>
<dbReference type="PANTHER" id="PTHR21256:SF2">
    <property type="entry name" value="HISTIDINE BIOSYNTHESIS TRIFUNCTIONAL PROTEIN"/>
    <property type="match status" value="1"/>
</dbReference>
<sequence>MRRGFPRDVLETAGKIIDDVRDGGLDAALKYSERLDGEAPREVLIAPRPGGDPSVVGAALEAARSLEALYRKLAPPSAVDYYGGVLRTVVWKPVRRAALYVPARYVSTLVMLAMPAKAAGVEELYVVTPPRGVTGEVLGVAKELGIKAVLALGGAHGLAYAAFHLGVDMLAGPGGLYVQAAKFLLSQYVGIDGIEGPTELVVYAEGVPPETAARGALAQLEHGPTSFAYVLSTDASLLKGVEEVYKREKTSSMGPLETRQVSSVEEAVEFIDTVAPEHLEVWGRRDVAYRVRNVGAVSVNMPSPYLDYVAGISHVLPTGGTARWRGIITPLTFMKAVGIAEAVGEIKLAEAARRLAQYEGFQLHYRALL</sequence>
<keyword evidence="4" id="KW-0862">Zinc</keyword>
<dbReference type="PANTHER" id="PTHR21256">
    <property type="entry name" value="HISTIDINOL DEHYDROGENASE HDH"/>
    <property type="match status" value="1"/>
</dbReference>